<dbReference type="SUPFAM" id="SSF69118">
    <property type="entry name" value="AhpD-like"/>
    <property type="match status" value="1"/>
</dbReference>
<sequence length="184" mass="19360">MSRITYPSSIAAAPGASQPLLQAVEKQLGSVPNLFRLASVSPAALEGYLGIFGALGKGRLPAATRERIALAVAQANGCNYCLSAHTYLGKNLAKLDAAEIAANRAGRSNDVKADAAVRFAVKVLNARGRVAASDLNEIRDAGYDDGQIIEIVQHVALNIWTNYLNELAQTEIDFPAIDAAEIAA</sequence>
<dbReference type="RefSeq" id="WP_138863678.1">
    <property type="nucleotide sequence ID" value="NZ_VCPC01000002.1"/>
</dbReference>
<gene>
    <name evidence="2" type="ORF">FGK64_10115</name>
</gene>
<name>A0ABY2X9R6_9RHOB</name>
<keyword evidence="3" id="KW-1185">Reference proteome</keyword>
<evidence type="ECO:0000259" key="1">
    <source>
        <dbReference type="Pfam" id="PF02627"/>
    </source>
</evidence>
<reference evidence="2 3" key="1">
    <citation type="submission" date="2019-05" db="EMBL/GenBank/DDBJ databases">
        <title>Marivita sp. nov. isolated from sea sediment.</title>
        <authorList>
            <person name="Kim W."/>
        </authorList>
    </citation>
    <scope>NUCLEOTIDE SEQUENCE [LARGE SCALE GENOMIC DNA]</scope>
    <source>
        <strain evidence="2 3">CAU 1492</strain>
    </source>
</reference>
<dbReference type="InterPro" id="IPR029032">
    <property type="entry name" value="AhpD-like"/>
</dbReference>
<dbReference type="PANTHER" id="PTHR35446">
    <property type="entry name" value="SI:CH211-175M2.5"/>
    <property type="match status" value="1"/>
</dbReference>
<comment type="caution">
    <text evidence="2">The sequence shown here is derived from an EMBL/GenBank/DDBJ whole genome shotgun (WGS) entry which is preliminary data.</text>
</comment>
<dbReference type="Pfam" id="PF02627">
    <property type="entry name" value="CMD"/>
    <property type="match status" value="1"/>
</dbReference>
<organism evidence="2 3">
    <name type="scientific">Arenibacterium halophilum</name>
    <dbReference type="NCBI Taxonomy" id="2583821"/>
    <lineage>
        <taxon>Bacteria</taxon>
        <taxon>Pseudomonadati</taxon>
        <taxon>Pseudomonadota</taxon>
        <taxon>Alphaproteobacteria</taxon>
        <taxon>Rhodobacterales</taxon>
        <taxon>Paracoccaceae</taxon>
        <taxon>Arenibacterium</taxon>
    </lineage>
</organism>
<accession>A0ABY2X9R6</accession>
<evidence type="ECO:0000313" key="3">
    <source>
        <dbReference type="Proteomes" id="UP001191082"/>
    </source>
</evidence>
<dbReference type="NCBIfam" id="TIGR00778">
    <property type="entry name" value="ahpD_dom"/>
    <property type="match status" value="1"/>
</dbReference>
<dbReference type="InterPro" id="IPR004675">
    <property type="entry name" value="AhpD_core"/>
</dbReference>
<dbReference type="PANTHER" id="PTHR35446:SF3">
    <property type="entry name" value="CMD DOMAIN-CONTAINING PROTEIN"/>
    <property type="match status" value="1"/>
</dbReference>
<evidence type="ECO:0000313" key="2">
    <source>
        <dbReference type="EMBL" id="TMV13122.1"/>
    </source>
</evidence>
<protein>
    <submittedName>
        <fullName evidence="2">Carboxymuconolactone decarboxylase family protein</fullName>
    </submittedName>
</protein>
<feature type="domain" description="Carboxymuconolactone decarboxylase-like" evidence="1">
    <location>
        <begin position="43"/>
        <end position="122"/>
    </location>
</feature>
<dbReference type="EMBL" id="VCPC01000002">
    <property type="protein sequence ID" value="TMV13122.1"/>
    <property type="molecule type" value="Genomic_DNA"/>
</dbReference>
<proteinExistence type="predicted"/>
<dbReference type="Proteomes" id="UP001191082">
    <property type="component" value="Unassembled WGS sequence"/>
</dbReference>
<dbReference type="InterPro" id="IPR003779">
    <property type="entry name" value="CMD-like"/>
</dbReference>
<dbReference type="Gene3D" id="1.20.1290.10">
    <property type="entry name" value="AhpD-like"/>
    <property type="match status" value="1"/>
</dbReference>